<name>A0A6P6S2R3_9EIME</name>
<dbReference type="Gene3D" id="3.30.565.10">
    <property type="entry name" value="Histidine kinase-like ATPase, C-terminal domain"/>
    <property type="match status" value="1"/>
</dbReference>
<keyword evidence="1" id="KW-0479">Metal-binding</keyword>
<dbReference type="Pfam" id="PF25794">
    <property type="entry name" value="SACS"/>
    <property type="match status" value="1"/>
</dbReference>
<feature type="domain" description="SWIM-type" evidence="4">
    <location>
        <begin position="53"/>
        <end position="92"/>
    </location>
</feature>
<evidence type="ECO:0000313" key="6">
    <source>
        <dbReference type="RefSeq" id="XP_026194423.1"/>
    </source>
</evidence>
<feature type="region of interest" description="Disordered" evidence="3">
    <location>
        <begin position="196"/>
        <end position="235"/>
    </location>
</feature>
<keyword evidence="1" id="KW-0863">Zinc-finger</keyword>
<feature type="region of interest" description="Disordered" evidence="3">
    <location>
        <begin position="2240"/>
        <end position="2263"/>
    </location>
</feature>
<dbReference type="InterPro" id="IPR052957">
    <property type="entry name" value="Auxin_embryo_med"/>
</dbReference>
<dbReference type="Proteomes" id="UP000515125">
    <property type="component" value="Unplaced"/>
</dbReference>
<organism evidence="5 6">
    <name type="scientific">Cyclospora cayetanensis</name>
    <dbReference type="NCBI Taxonomy" id="88456"/>
    <lineage>
        <taxon>Eukaryota</taxon>
        <taxon>Sar</taxon>
        <taxon>Alveolata</taxon>
        <taxon>Apicomplexa</taxon>
        <taxon>Conoidasida</taxon>
        <taxon>Coccidia</taxon>
        <taxon>Eucoccidiorida</taxon>
        <taxon>Eimeriorina</taxon>
        <taxon>Eimeriidae</taxon>
        <taxon>Cyclospora</taxon>
    </lineage>
</organism>
<feature type="coiled-coil region" evidence="2">
    <location>
        <begin position="3382"/>
        <end position="3409"/>
    </location>
</feature>
<accession>A0A6P6S2R3</accession>
<feature type="region of interest" description="Disordered" evidence="3">
    <location>
        <begin position="3591"/>
        <end position="3614"/>
    </location>
</feature>
<proteinExistence type="predicted"/>
<dbReference type="SUPFAM" id="SSF55874">
    <property type="entry name" value="ATPase domain of HSP90 chaperone/DNA topoisomerase II/histidine kinase"/>
    <property type="match status" value="1"/>
</dbReference>
<feature type="region of interest" description="Disordered" evidence="3">
    <location>
        <begin position="2879"/>
        <end position="2898"/>
    </location>
</feature>
<keyword evidence="2" id="KW-0175">Coiled coil</keyword>
<feature type="region of interest" description="Disordered" evidence="3">
    <location>
        <begin position="3434"/>
        <end position="3495"/>
    </location>
</feature>
<dbReference type="InterPro" id="IPR024975">
    <property type="entry name" value="NOV_C"/>
</dbReference>
<feature type="region of interest" description="Disordered" evidence="3">
    <location>
        <begin position="3508"/>
        <end position="3573"/>
    </location>
</feature>
<evidence type="ECO:0000313" key="5">
    <source>
        <dbReference type="Proteomes" id="UP000515125"/>
    </source>
</evidence>
<protein>
    <submittedName>
        <fullName evidence="6">Uncharacterized protein LOC34617835</fullName>
    </submittedName>
</protein>
<evidence type="ECO:0000256" key="1">
    <source>
        <dbReference type="PROSITE-ProRule" id="PRU00325"/>
    </source>
</evidence>
<dbReference type="InterPro" id="IPR007527">
    <property type="entry name" value="Znf_SWIM"/>
</dbReference>
<dbReference type="InterPro" id="IPR036890">
    <property type="entry name" value="HATPase_C_sf"/>
</dbReference>
<keyword evidence="5" id="KW-1185">Reference proteome</keyword>
<dbReference type="GO" id="GO:0008270">
    <property type="term" value="F:zinc ion binding"/>
    <property type="evidence" value="ECO:0007669"/>
    <property type="project" value="UniProtKB-KW"/>
</dbReference>
<evidence type="ECO:0000256" key="3">
    <source>
        <dbReference type="SAM" id="MobiDB-lite"/>
    </source>
</evidence>
<feature type="region of interest" description="Disordered" evidence="3">
    <location>
        <begin position="2074"/>
        <end position="2095"/>
    </location>
</feature>
<dbReference type="PROSITE" id="PS50966">
    <property type="entry name" value="ZF_SWIM"/>
    <property type="match status" value="1"/>
</dbReference>
<feature type="compositionally biased region" description="Polar residues" evidence="3">
    <location>
        <begin position="200"/>
        <end position="210"/>
    </location>
</feature>
<dbReference type="GeneID" id="34617835"/>
<sequence length="3783" mass="406363">MDGGSSLYDMDASRLLPEFGGLLRWKKGQLQKALRIASAEDGVRPHQADADTFIVDSDSANCRIVDVAVCECSCPNPNPPCSHLLAVALWQPQQHMHQLQTFRLRLAISTFVKQQLLKVLSEAFVPLKPLSCEPLLEELCMRLLRRHPAAVAARAAAGLVVGLLLRFAQNAKGVLPQIPSTEGGGNGVMQTQEDVRLDSTETTSSSSNKRSLCASSSSEACSGDPAAERGSVSSPEEAVTRLMQYVQLHLQQQGAATGGSREGPLKQLHALETSIFPASDSSQAHSLLRLLQRDEARAAAAAIEEALQWQGTHTGDGNSLSGLANEAASIEIYVQLALLLLEASGAAAAAGDVDLNMQQQWLHRVCLRLVQLHFSPAAASSLWCSNALSDAAALSKFLAALRESMFTDPRTFRTEESSKPAALLPALRGEDEALSPALHNSIAAELQRQSSSGIRLAAALCNPWRLASALAASFRYSHTQQQQGTASVSSQQAGTYEQCLQLLVSQPESLTALRGKQRMEAAVTWQSVAERIATAPELVELRTYLDWSETLDPLFGSLDSFLQRHGHAPFRAARNTSGMGSGRSTTLLDRSFFLSVEGGGILRVRKATQETLSELLEAVSTREASTAVRALAALLGQRQETGSGGSGGEVHSTSYDPMTLQIHICNHLRQQQAQEQQAQEQQDEQQHQAWGDFCCRVLAEAPRAFVDGCVVILLAPLCEVFGSGVVFAAVEAFNSTLKCRKQQRELTSLEKATAERVPSAPESGLLRLLQTNVAFNALSSHLRKALQRCVHLLLPPREAGELWDALQREHYEEEEQQQQQPSSQHTSLQLEHEEHPQDFDARSSSSRTQEKAVPMEQPVLALLPPSSRACLPEPSEDGDTLLLFSGRTTAGLGYFSRPRAAKAAERSSVAASHAGADLSEAPQTVAGEDAAIDLWNGESPAAFVRRLRAEEFGVGLGSSHSDVAEIAHEETAVDAVMRRQRERLTRALGRLAGDLYAAEGHLQLELLQNADDNTYVLPLPLPPSLVLQHEQREQLLQLSLRLTALQVPALHFEVLAEGLCVFNNERGFRPADLRALCDVARSTKAVQEEHKQHKGGRRRIGKFGVGFKSVFSLADDPHVFSCTGVAIKFSATDKSGLGFVLPHPLDPPDPSRYVPSKAMEGALLAAADPVLSAAGGSSSCEGGSSSCCCGALASCYCNANAATEAAIGIWRTIIWLPVRPALLEKWQAAHSSLPKRLSVVEPHCLLFLRRICRVSCRSQPNKSCFLLVKHTFQCIDSSAFEGQQQEHQQQQRGLRRQTFGLPKSARHVVLTSRSRSLASPLTATRSCDLWSGCTSTAAGAWKQQQQHWLLVEHLAPSAPVAGAFDEPLVVALPLTPEGYAASTSAAPRAAHNATGNGDLCGSGTNDLETTGVSAGWPLYCFLPVRGFGLPFILQGAFSLTASREDLQCSDPWNARLLQQLPAALCRALSVCRDVHPELQESLLRFVPLPNVYAAAGGSAEMVAAATSAAVAAIKDLECVLAVNPHISDVQQQDPQDQADDCVWCSPARAVIPWGTTAGEGGGSLADIASGVSSSSSRTSIQTADWPVPPWLLHKALGLHYVHPRVLRHLPPARLRALGMRELTLWDVVEILRFLVALRQQQHQVHKHLGASVLQPQWVGRLLQLIECIRTKDKASLRHRAALGVLKGIPFIPTRCGNFVSVDGAELTLCLPDDASADPAADSPLPSLDAESSEAPAEPVSGASSAAFVLYVHPAVFKPWSIGLRPPVGEAEELVDAQLQQQGEDTRQLVDSDRALQRSCIVRCLRNLGVDFLQPQQLMRHRLLPLLQDAQFRETATDSQLVECLSFFVLHYRDLAALIEADRSSPIDGVRQRMLSLPVCVGEKGGKIPLGAASMRYVWPDDHGCRAEARHQEAALLQLYRQLLPEIMFLSAAYDPVIAMPTWKPFCELLGLQRLMHISAVVYQLQFSDSRQHHSSTQQPALKIVSVDGYPVPQGCSREAVEDLELLLARRWRGSACDWLKAEVQKQAHWGDAGVRDDESVAAGSAKTCVFLLEDFLCPDFERLVAAAATAAACSSSSDSSSSSSDSSSSPASWSQSFLRQPLQRMRQLNEDLRQAENISLRLLSAVLAEAGQRWQRLNALRWWHGAAATSSEASFCKPHPLLAKNLNAAAARARWLPKDTPNAGGTAASSLFVQLRCSAWLPAVACDALSDLAVAAASQEASGAEAQVFEIDCEGDDVLTGNSSSSSDSELETAGHAAGAGGDTRRINRIADGSCTRCNGRATSGDICWQWRFVGLRRPFEVAAPSAECVAVYGRLVEYLHPLVWRLLQDPQQQEAPLESESLEAFASLARHESCRTSVGSGIQQAEKSLAAASHIFLPNASSLEKVNGGRSTESFSRASCWLREPLRSLRPPGVFAAATASNDGESWTYQGIHCMPDEATAVNVLLSLSAHLNRAGQPSRHPTAAATTTTPARSATIVESSPLSVAQCFLAAAGAACKEGRCCCERSSACGEGCGCLWQHAGGEELQLFCCCCSTVAADFFELLQYLACQRHSVADATSLPGKAASNQQSSALAFLAAKGLVLLPQPATWGVWQGENRSTAACAARGCCIRWMPPSQTVFRLPVGAPLGAFVSGGWPLEDLLLLLLRDSPRAEASISGRLEAALPPETSSQQEQRLAFLEAFLLLDLRVAEFPPLEACIAALVSVAHEARRLSGCAAFDESSSSTAAAEDSPSRLVASKDSPAGNRLAGAGAGSVAGRTGCTGSQDAGGCGEFLLPIVALLLHVDSCCRKTGASLVPLLHGLCVIPCLRLACLSAPSEFEEAGRTPVAAAAAAGCAARAPLHVVQFGLLPVGTPLWLRLSPSDCRLWESLREGGVASAAGESRRGGRRGQRGWRGAQRGMDVDPWGCADAASAFSDAPHVVWCCDASCDWEKLVAAAAAADCSAARGSECCCRLCGPRAAYRMRRYHGLQGGAARVSQAWLELLQQRLGAESLHSVCSSQLTADPPFELGERGRALRGLEVKSLCMALDGQGSSTGYGLVLHGLKQRLLAVLLPAVRRFLLHHDPSRYVELQRQWLARQNTAAAAAAGAPAPGRPCWLQQVQRLLILLCRNLRRTIRHMPSGAVGRWDPCPAALQWEGLLEGEGGELPVASVVSGSSSTCGSGSSSSHSVDAASENRWETDFLGAENVPLLLAWNVSDEALGSALVGLEAAESGGSRSPSRAHAAFDAAYVDRLQELLLPSLPGEVFGEFSRLFSLTGKVDASLSAFLLLLYAKAQHRLLQWLLRPPSCGILNWLRELQRGTSVLGFRLWTVAAASIVGAAVEDHLAADCLWTGGPLDTLELQQQCLAEAERRAWSADSSSVGAAAAFAGVGAGKTADTAVLNKQALLTVLKEEAQAAENKRQSCQDANLQESPLWLLRDAWFVLTATDGVSTGGSGAEPFDKTAESMSQEEMPRSDQLEGGEAIVVDSVDGRDASPGVSPAKKRRPSEGVGAAHSEILKDGEGQLAAREHRGAGSSCSSSSDSSESETEEEAVMPTDALGWTEEGGDRVASSHLADSLQAEDASKERSREEALFGSLHPFGKASAYEDSCSVDAEGKQGQSRQGNFQETQEKNPVVALGEFEAQAIDLHQRDRDAAEPFLAGPSTNTSKASTIAARRGEALVYMYLQRQLQQQLAAKTAQVVWLNEEQEGGQSYDILIQEFPPVGSTAAPRTTFVEVKSSSTADKRYFEISHREWNLAQQHGNSFHIYRVLDANSSNPQIFRIVNPYLQWKQKRIGLCIAI</sequence>
<feature type="compositionally biased region" description="Low complexity" evidence="3">
    <location>
        <begin position="211"/>
        <end position="222"/>
    </location>
</feature>
<feature type="compositionally biased region" description="Polar residues" evidence="3">
    <location>
        <begin position="3600"/>
        <end position="3610"/>
    </location>
</feature>
<dbReference type="PANTHER" id="PTHR32387:SF0">
    <property type="entry name" value="PROTEIN NO VEIN"/>
    <property type="match status" value="1"/>
</dbReference>
<reference evidence="6" key="1">
    <citation type="submission" date="2025-08" db="UniProtKB">
        <authorList>
            <consortium name="RefSeq"/>
        </authorList>
    </citation>
    <scope>IDENTIFICATION</scope>
</reference>
<dbReference type="PANTHER" id="PTHR32387">
    <property type="entry name" value="WU:FJ29H11"/>
    <property type="match status" value="1"/>
</dbReference>
<gene>
    <name evidence="6" type="primary">LOC34617835</name>
</gene>
<dbReference type="RefSeq" id="XP_026194423.1">
    <property type="nucleotide sequence ID" value="XM_026338638.1"/>
</dbReference>
<feature type="region of interest" description="Disordered" evidence="3">
    <location>
        <begin position="810"/>
        <end position="857"/>
    </location>
</feature>
<evidence type="ECO:0000259" key="4">
    <source>
        <dbReference type="PROSITE" id="PS50966"/>
    </source>
</evidence>
<evidence type="ECO:0000256" key="2">
    <source>
        <dbReference type="SAM" id="Coils"/>
    </source>
</evidence>
<dbReference type="OrthoDB" id="426371at2759"/>
<feature type="compositionally biased region" description="Basic and acidic residues" evidence="3">
    <location>
        <begin position="830"/>
        <end position="841"/>
    </location>
</feature>
<keyword evidence="1" id="KW-0862">Zinc</keyword>
<dbReference type="Pfam" id="PF13020">
    <property type="entry name" value="NOV_C"/>
    <property type="match status" value="1"/>
</dbReference>
<dbReference type="InterPro" id="IPR058210">
    <property type="entry name" value="SACS/Nov_dom"/>
</dbReference>
<feature type="compositionally biased region" description="Basic and acidic residues" evidence="3">
    <location>
        <begin position="3564"/>
        <end position="3573"/>
    </location>
</feature>